<evidence type="ECO:0000259" key="3">
    <source>
        <dbReference type="Pfam" id="PF01205"/>
    </source>
</evidence>
<dbReference type="Proteomes" id="UP001176059">
    <property type="component" value="Unassembled WGS sequence"/>
</dbReference>
<comment type="caution">
    <text evidence="4">The sequence shown here is derived from an EMBL/GenBank/DDBJ whole genome shotgun (WGS) entry which is preliminary data.</text>
</comment>
<organism evidence="4 5">
    <name type="scientific">Lentinula guzmanii</name>
    <dbReference type="NCBI Taxonomy" id="2804957"/>
    <lineage>
        <taxon>Eukaryota</taxon>
        <taxon>Fungi</taxon>
        <taxon>Dikarya</taxon>
        <taxon>Basidiomycota</taxon>
        <taxon>Agaricomycotina</taxon>
        <taxon>Agaricomycetes</taxon>
        <taxon>Agaricomycetidae</taxon>
        <taxon>Agaricales</taxon>
        <taxon>Marasmiineae</taxon>
        <taxon>Omphalotaceae</taxon>
        <taxon>Lentinula</taxon>
    </lineage>
</organism>
<evidence type="ECO:0000256" key="1">
    <source>
        <dbReference type="ARBA" id="ARBA00007665"/>
    </source>
</evidence>
<sequence length="257" mass="28183">MTSSAESSKVIVSNLDSFIRRSQPLPEPKSTSQEIRDRSSTFVANIFPAATPEEANSHVHYLRKVLHASRPATHEISAYRCMVLKAGKTGLAGPEDFELKTGCDDDGEQWAGIKVLKVMESLAVLDAVVICSRWYGGIMLGSVRFTHIETCVAEVCRTFKSKQELEDCIAMLSTLDDILKQLRAELAVLSGPSASTSSTDDSPRPKMKPPDYSSWTESDIPKARRLVTAREKAVASVKSMIAKRSAAAATATWYPMR</sequence>
<evidence type="ECO:0000313" key="5">
    <source>
        <dbReference type="Proteomes" id="UP001176059"/>
    </source>
</evidence>
<dbReference type="SUPFAM" id="SSF54211">
    <property type="entry name" value="Ribosomal protein S5 domain 2-like"/>
    <property type="match status" value="1"/>
</dbReference>
<dbReference type="Pfam" id="PF01205">
    <property type="entry name" value="Impact_N"/>
    <property type="match status" value="1"/>
</dbReference>
<evidence type="ECO:0000256" key="2">
    <source>
        <dbReference type="SAM" id="MobiDB-lite"/>
    </source>
</evidence>
<accession>A0AA38JRR5</accession>
<evidence type="ECO:0000313" key="4">
    <source>
        <dbReference type="EMBL" id="KAJ3737487.1"/>
    </source>
</evidence>
<dbReference type="InterPro" id="IPR036956">
    <property type="entry name" value="Impact_N_sf"/>
</dbReference>
<dbReference type="InterPro" id="IPR001498">
    <property type="entry name" value="Impact_N"/>
</dbReference>
<dbReference type="PANTHER" id="PTHR16301">
    <property type="entry name" value="IMPACT-RELATED"/>
    <property type="match status" value="1"/>
</dbReference>
<dbReference type="Gene3D" id="3.30.230.30">
    <property type="entry name" value="Impact, N-terminal domain"/>
    <property type="match status" value="1"/>
</dbReference>
<dbReference type="PANTHER" id="PTHR16301:SF25">
    <property type="entry name" value="PROTEIN IMPACT"/>
    <property type="match status" value="1"/>
</dbReference>
<dbReference type="InterPro" id="IPR023582">
    <property type="entry name" value="Impact"/>
</dbReference>
<dbReference type="GO" id="GO:0005840">
    <property type="term" value="C:ribosome"/>
    <property type="evidence" value="ECO:0007669"/>
    <property type="project" value="UniProtKB-KW"/>
</dbReference>
<dbReference type="AlphaFoldDB" id="A0AA38JRR5"/>
<dbReference type="InterPro" id="IPR020568">
    <property type="entry name" value="Ribosomal_Su5_D2-typ_SF"/>
</dbReference>
<keyword evidence="5" id="KW-1185">Reference proteome</keyword>
<feature type="region of interest" description="Disordered" evidence="2">
    <location>
        <begin position="192"/>
        <end position="217"/>
    </location>
</feature>
<reference evidence="4" key="1">
    <citation type="submission" date="2022-08" db="EMBL/GenBank/DDBJ databases">
        <authorList>
            <consortium name="DOE Joint Genome Institute"/>
            <person name="Min B."/>
            <person name="Sierra-Patev S."/>
            <person name="Naranjo-Ortiz M."/>
            <person name="Looney B."/>
            <person name="Konkel Z."/>
            <person name="Slot J.C."/>
            <person name="Sakamoto Y."/>
            <person name="Steenwyk J.L."/>
            <person name="Rokas A."/>
            <person name="Carro J."/>
            <person name="Camarero S."/>
            <person name="Ferreira P."/>
            <person name="Molpeceres G."/>
            <person name="Ruiz-duenas F.J."/>
            <person name="Serrano A."/>
            <person name="Henrissat B."/>
            <person name="Drula E."/>
            <person name="Hughes K.W."/>
            <person name="Mata J.L."/>
            <person name="Ishikawa N.K."/>
            <person name="Vargas-Isla R."/>
            <person name="Ushijima S."/>
            <person name="Smith C.A."/>
            <person name="Ahrendt S."/>
            <person name="Andreopoulos W."/>
            <person name="He G."/>
            <person name="LaButti K."/>
            <person name="Lipzen A."/>
            <person name="Ng V."/>
            <person name="Riley R."/>
            <person name="Sandor L."/>
            <person name="Barry K."/>
            <person name="Martinez A.T."/>
            <person name="Xiao Y."/>
            <person name="Gibbons J.G."/>
            <person name="Terashima K."/>
            <person name="Hibbett D.S."/>
            <person name="Grigoriev I.V."/>
        </authorList>
    </citation>
    <scope>NUCLEOTIDE SEQUENCE</scope>
    <source>
        <strain evidence="4">ET3784</strain>
    </source>
</reference>
<dbReference type="EMBL" id="JANVFO010000001">
    <property type="protein sequence ID" value="KAJ3737487.1"/>
    <property type="molecule type" value="Genomic_DNA"/>
</dbReference>
<protein>
    <submittedName>
        <fullName evidence="4">Ribosomal protein S5 domain 2-type protein</fullName>
    </submittedName>
</protein>
<reference evidence="4" key="2">
    <citation type="journal article" date="2023" name="Proc. Natl. Acad. Sci. U.S.A.">
        <title>A global phylogenomic analysis of the shiitake genus Lentinula.</title>
        <authorList>
            <person name="Sierra-Patev S."/>
            <person name="Min B."/>
            <person name="Naranjo-Ortiz M."/>
            <person name="Looney B."/>
            <person name="Konkel Z."/>
            <person name="Slot J.C."/>
            <person name="Sakamoto Y."/>
            <person name="Steenwyk J.L."/>
            <person name="Rokas A."/>
            <person name="Carro J."/>
            <person name="Camarero S."/>
            <person name="Ferreira P."/>
            <person name="Molpeceres G."/>
            <person name="Ruiz-Duenas F.J."/>
            <person name="Serrano A."/>
            <person name="Henrissat B."/>
            <person name="Drula E."/>
            <person name="Hughes K.W."/>
            <person name="Mata J.L."/>
            <person name="Ishikawa N.K."/>
            <person name="Vargas-Isla R."/>
            <person name="Ushijima S."/>
            <person name="Smith C.A."/>
            <person name="Donoghue J."/>
            <person name="Ahrendt S."/>
            <person name="Andreopoulos W."/>
            <person name="He G."/>
            <person name="LaButti K."/>
            <person name="Lipzen A."/>
            <person name="Ng V."/>
            <person name="Riley R."/>
            <person name="Sandor L."/>
            <person name="Barry K."/>
            <person name="Martinez A.T."/>
            <person name="Xiao Y."/>
            <person name="Gibbons J.G."/>
            <person name="Terashima K."/>
            <person name="Grigoriev I.V."/>
            <person name="Hibbett D."/>
        </authorList>
    </citation>
    <scope>NUCLEOTIDE SEQUENCE</scope>
    <source>
        <strain evidence="4">ET3784</strain>
    </source>
</reference>
<dbReference type="GO" id="GO:0005737">
    <property type="term" value="C:cytoplasm"/>
    <property type="evidence" value="ECO:0007669"/>
    <property type="project" value="TreeGrafter"/>
</dbReference>
<keyword evidence="4" id="KW-0687">Ribonucleoprotein</keyword>
<dbReference type="GO" id="GO:0140469">
    <property type="term" value="P:GCN2-mediated signaling"/>
    <property type="evidence" value="ECO:0007669"/>
    <property type="project" value="TreeGrafter"/>
</dbReference>
<name>A0AA38JRR5_9AGAR</name>
<comment type="similarity">
    <text evidence="1">Belongs to the IMPACT family.</text>
</comment>
<proteinExistence type="inferred from homology"/>
<gene>
    <name evidence="4" type="ORF">DFJ43DRAFT_790</name>
</gene>
<keyword evidence="4" id="KW-0689">Ribosomal protein</keyword>
<dbReference type="GO" id="GO:0006446">
    <property type="term" value="P:regulation of translational initiation"/>
    <property type="evidence" value="ECO:0007669"/>
    <property type="project" value="TreeGrafter"/>
</dbReference>
<feature type="domain" description="Impact N-terminal" evidence="3">
    <location>
        <begin position="38"/>
        <end position="155"/>
    </location>
</feature>